<keyword evidence="5" id="KW-1185">Reference proteome</keyword>
<sequence>MNLIDDIAQRPEVAAACASFHARLETILDQIVAIQQIPAPTSDEGQRARYVEERFRALGLADVRRDGLNNVYGRAPGSDAARRPLVLTAHLDTVFPTDTDLAVRRDGALYHGPGIGDNSTGVAGLLVVAEALREQRIPHAADIHFVANVGEEGLGDLRGMRAVVDHFGGAATYVVVEGGLYGQLTHQAIGVRRYRVEVTAPGGHSWGSFGAASAIHVLGRLIAAIDGLNVPVEPKTTYNVGIIEGGLSINTIAAAARLWLDLRSESPEALNRLVGQVHDIAREMSDQYAARGEGVGIDLIEVGNRPAGHIPRRSPIVAAADAALRAVGCAEVRYIVSSTDANIPLSRGYQAVCLGLTHSTNCHRTDEYIDVTHLPAGLGQLLLVTLAAAG</sequence>
<dbReference type="InterPro" id="IPR050072">
    <property type="entry name" value="Peptidase_M20A"/>
</dbReference>
<dbReference type="Pfam" id="PF01546">
    <property type="entry name" value="Peptidase_M20"/>
    <property type="match status" value="1"/>
</dbReference>
<proteinExistence type="predicted"/>
<dbReference type="Gene3D" id="3.30.70.360">
    <property type="match status" value="1"/>
</dbReference>
<dbReference type="KEGG" id="pbf:CFX0092_A3648"/>
<reference evidence="4" key="1">
    <citation type="submission" date="2016-01" db="EMBL/GenBank/DDBJ databases">
        <authorList>
            <person name="Mcilroy J.S."/>
            <person name="Karst M S."/>
            <person name="Albertsen M."/>
        </authorList>
    </citation>
    <scope>NUCLEOTIDE SEQUENCE</scope>
    <source>
        <strain evidence="4">Cfx-K</strain>
    </source>
</reference>
<feature type="domain" description="Peptidase M20 dimerisation" evidence="3">
    <location>
        <begin position="190"/>
        <end position="287"/>
    </location>
</feature>
<evidence type="ECO:0000313" key="5">
    <source>
        <dbReference type="Proteomes" id="UP000215027"/>
    </source>
</evidence>
<dbReference type="InterPro" id="IPR011650">
    <property type="entry name" value="Peptidase_M20_dimer"/>
</dbReference>
<gene>
    <name evidence="4" type="ORF">CFX0092_A3648</name>
</gene>
<dbReference type="Proteomes" id="UP000215027">
    <property type="component" value="Chromosome I"/>
</dbReference>
<keyword evidence="1" id="KW-0479">Metal-binding</keyword>
<evidence type="ECO:0000256" key="2">
    <source>
        <dbReference type="ARBA" id="ARBA00022801"/>
    </source>
</evidence>
<dbReference type="SUPFAM" id="SSF55031">
    <property type="entry name" value="Bacterial exopeptidase dimerisation domain"/>
    <property type="match status" value="1"/>
</dbReference>
<evidence type="ECO:0000256" key="1">
    <source>
        <dbReference type="ARBA" id="ARBA00022723"/>
    </source>
</evidence>
<name>A0A160T5J3_9CHLR</name>
<dbReference type="OrthoDB" id="9783294at2"/>
<dbReference type="Pfam" id="PF07687">
    <property type="entry name" value="M20_dimer"/>
    <property type="match status" value="1"/>
</dbReference>
<accession>A0A160T5J3</accession>
<dbReference type="SUPFAM" id="SSF53187">
    <property type="entry name" value="Zn-dependent exopeptidases"/>
    <property type="match status" value="1"/>
</dbReference>
<dbReference type="GO" id="GO:0016787">
    <property type="term" value="F:hydrolase activity"/>
    <property type="evidence" value="ECO:0007669"/>
    <property type="project" value="UniProtKB-KW"/>
</dbReference>
<dbReference type="RefSeq" id="WP_095044734.1">
    <property type="nucleotide sequence ID" value="NZ_LN890655.1"/>
</dbReference>
<dbReference type="AlphaFoldDB" id="A0A160T5J3"/>
<organism evidence="4 5">
    <name type="scientific">Candidatus Promineifilum breve</name>
    <dbReference type="NCBI Taxonomy" id="1806508"/>
    <lineage>
        <taxon>Bacteria</taxon>
        <taxon>Bacillati</taxon>
        <taxon>Chloroflexota</taxon>
        <taxon>Ardenticatenia</taxon>
        <taxon>Candidatus Promineifilales</taxon>
        <taxon>Candidatus Promineifilaceae</taxon>
        <taxon>Candidatus Promineifilum</taxon>
    </lineage>
</organism>
<keyword evidence="2" id="KW-0378">Hydrolase</keyword>
<dbReference type="GO" id="GO:0046872">
    <property type="term" value="F:metal ion binding"/>
    <property type="evidence" value="ECO:0007669"/>
    <property type="project" value="UniProtKB-KW"/>
</dbReference>
<dbReference type="InterPro" id="IPR036264">
    <property type="entry name" value="Bact_exopeptidase_dim_dom"/>
</dbReference>
<dbReference type="EMBL" id="LN890655">
    <property type="protein sequence ID" value="CUS05526.2"/>
    <property type="molecule type" value="Genomic_DNA"/>
</dbReference>
<dbReference type="PANTHER" id="PTHR43808">
    <property type="entry name" value="ACETYLORNITHINE DEACETYLASE"/>
    <property type="match status" value="1"/>
</dbReference>
<evidence type="ECO:0000313" key="4">
    <source>
        <dbReference type="EMBL" id="CUS05526.2"/>
    </source>
</evidence>
<dbReference type="InterPro" id="IPR002933">
    <property type="entry name" value="Peptidase_M20"/>
</dbReference>
<protein>
    <submittedName>
        <fullName evidence="4">Peptidase M20</fullName>
    </submittedName>
</protein>
<dbReference type="Gene3D" id="3.40.630.10">
    <property type="entry name" value="Zn peptidases"/>
    <property type="match status" value="1"/>
</dbReference>
<evidence type="ECO:0000259" key="3">
    <source>
        <dbReference type="Pfam" id="PF07687"/>
    </source>
</evidence>
<dbReference type="PANTHER" id="PTHR43808:SF17">
    <property type="entry name" value="PEPTIDASE M20"/>
    <property type="match status" value="1"/>
</dbReference>